<dbReference type="Proteomes" id="UP000244189">
    <property type="component" value="Unassembled WGS sequence"/>
</dbReference>
<evidence type="ECO:0000256" key="1">
    <source>
        <dbReference type="ARBA" id="ARBA00004370"/>
    </source>
</evidence>
<evidence type="ECO:0000256" key="4">
    <source>
        <dbReference type="SAM" id="MobiDB-lite"/>
    </source>
</evidence>
<comment type="caution">
    <text evidence="6">The sequence shown here is derived from an EMBL/GenBank/DDBJ whole genome shotgun (WGS) entry which is preliminary data.</text>
</comment>
<sequence length="743" mass="78979">MGVNRTRSLPVKGNRVTASNSRHHWLALALVASNTGFAGICSAQLAKPGTAPAKGPDAPKPGDQTQSADPRSDAPIVPDAEFDSALPPLSSDLNAPLEPMSAAPAVAATPATATTSATTVSGDVLPPTGPADPQLAQPLIPLSSFDTTPLQTAADIKDKDAPEIRYETATKGLDKAGSGLEAEYKALSALAEGKGKAANATQVAARGREDEALAVRLLKSLGYYDATAISTIETIPDADKTKPARLKATVSAQPGRLYSLSSITVQANATTPPDLVRQQLPLKVGDPIEAARIQGAEANVSLTLPQQGYPFVKVGERDILLDDQTPTGAYTLPVDTGPRASFGQLRTEGDPVFNLEHLGLFPRFKAGELYDNRMTDDLRDALVATSQFSTVSVEPVRTGTVNADGTEQVDLLVRQSAGKPRSLGGNVGYSTGQGFRAEGTWQHRNLFPYEGALIGSVIAGTQEQGLSGTFRRANAGRRDRTFSLTAGANHSNYDAYDAFTTSVGVRWSYDSTPIWQKPLTYYYGGELVGTNESVYDFTQGKDVRRTYGIVALPGQVKFDRSDSLLNPTKGYRLTLNLSPETSVQGSVKPYIRTMIEGTFYYPVSSSIVIAGRAKAGSIQGVDRDDLAPSRRYYGGGGGSVRGYGYQRLGPFDPNGNPVGGRSLNEFALEARYRFGDFGIVPFIDAGNSYESSTPNLSSLRYGAGIGGRFYTSFGPMRFDVATPLNPRKGDGKIALYISIGQAF</sequence>
<comment type="subcellular location">
    <subcellularLocation>
        <location evidence="1">Membrane</location>
    </subcellularLocation>
</comment>
<dbReference type="GO" id="GO:0019867">
    <property type="term" value="C:outer membrane"/>
    <property type="evidence" value="ECO:0007669"/>
    <property type="project" value="InterPro"/>
</dbReference>
<feature type="domain" description="Bacterial surface antigen (D15)" evidence="5">
    <location>
        <begin position="418"/>
        <end position="743"/>
    </location>
</feature>
<dbReference type="AlphaFoldDB" id="A0A2T5GU01"/>
<keyword evidence="7" id="KW-1185">Reference proteome</keyword>
<dbReference type="InterPro" id="IPR039910">
    <property type="entry name" value="D15-like"/>
</dbReference>
<organism evidence="6 7">
    <name type="scientific">Sphingomonas aurantiaca</name>
    <dbReference type="NCBI Taxonomy" id="185949"/>
    <lineage>
        <taxon>Bacteria</taxon>
        <taxon>Pseudomonadati</taxon>
        <taxon>Pseudomonadota</taxon>
        <taxon>Alphaproteobacteria</taxon>
        <taxon>Sphingomonadales</taxon>
        <taxon>Sphingomonadaceae</taxon>
        <taxon>Sphingomonas</taxon>
    </lineage>
</organism>
<dbReference type="PANTHER" id="PTHR12815:SF42">
    <property type="entry name" value="BACTERIAL SURFACE ANTIGEN (D15) DOMAIN-CONTAINING PROTEIN"/>
    <property type="match status" value="1"/>
</dbReference>
<evidence type="ECO:0000313" key="7">
    <source>
        <dbReference type="Proteomes" id="UP000244189"/>
    </source>
</evidence>
<dbReference type="InterPro" id="IPR000184">
    <property type="entry name" value="Bac_surfAg_D15"/>
</dbReference>
<gene>
    <name evidence="6" type="ORF">C8J26_1087</name>
</gene>
<evidence type="ECO:0000259" key="5">
    <source>
        <dbReference type="Pfam" id="PF01103"/>
    </source>
</evidence>
<keyword evidence="2" id="KW-1134">Transmembrane beta strand</keyword>
<accession>A0A2T5GU01</accession>
<dbReference type="Pfam" id="PF01103">
    <property type="entry name" value="Omp85"/>
    <property type="match status" value="1"/>
</dbReference>
<name>A0A2T5GU01_9SPHN</name>
<feature type="region of interest" description="Disordered" evidence="4">
    <location>
        <begin position="48"/>
        <end position="97"/>
    </location>
</feature>
<evidence type="ECO:0000256" key="2">
    <source>
        <dbReference type="ARBA" id="ARBA00022452"/>
    </source>
</evidence>
<dbReference type="EMBL" id="QAOG01000001">
    <property type="protein sequence ID" value="PTQ62803.1"/>
    <property type="molecule type" value="Genomic_DNA"/>
</dbReference>
<dbReference type="Gene3D" id="2.40.160.50">
    <property type="entry name" value="membrane protein fhac: a member of the omp85/tpsb transporter family"/>
    <property type="match status" value="1"/>
</dbReference>
<keyword evidence="2" id="KW-0812">Transmembrane</keyword>
<dbReference type="PANTHER" id="PTHR12815">
    <property type="entry name" value="SORTING AND ASSEMBLY MACHINERY SAMM50 PROTEIN FAMILY MEMBER"/>
    <property type="match status" value="1"/>
</dbReference>
<evidence type="ECO:0000256" key="3">
    <source>
        <dbReference type="ARBA" id="ARBA00023136"/>
    </source>
</evidence>
<protein>
    <submittedName>
        <fullName evidence="6">Autotransporter secretion outer membrane protein TamA</fullName>
    </submittedName>
</protein>
<evidence type="ECO:0000313" key="6">
    <source>
        <dbReference type="EMBL" id="PTQ62803.1"/>
    </source>
</evidence>
<keyword evidence="3" id="KW-0472">Membrane</keyword>
<proteinExistence type="predicted"/>
<dbReference type="Gene3D" id="3.10.20.310">
    <property type="entry name" value="membrane protein fhac"/>
    <property type="match status" value="2"/>
</dbReference>
<reference evidence="6 7" key="1">
    <citation type="submission" date="2018-04" db="EMBL/GenBank/DDBJ databases">
        <title>Genomic Encyclopedia of Type Strains, Phase III (KMG-III): the genomes of soil and plant-associated and newly described type strains.</title>
        <authorList>
            <person name="Whitman W."/>
        </authorList>
    </citation>
    <scope>NUCLEOTIDE SEQUENCE [LARGE SCALE GENOMIC DNA]</scope>
    <source>
        <strain evidence="6 7">MA101b</strain>
    </source>
</reference>